<dbReference type="AlphaFoldDB" id="H1Z1I4"/>
<dbReference type="PATRIC" id="fig|937775.9.peg.2571"/>
<feature type="domain" description="ArsA/GET3 Anion-transporting ATPase-like" evidence="2">
    <location>
        <begin position="176"/>
        <end position="294"/>
    </location>
</feature>
<dbReference type="RefSeq" id="WP_004078587.1">
    <property type="nucleotide sequence ID" value="NZ_CM001436.1"/>
</dbReference>
<reference evidence="3 4" key="1">
    <citation type="submission" date="2011-10" db="EMBL/GenBank/DDBJ databases">
        <title>The Improved High-Quality Draft genome of Methanoplanus limicola DSM 2279.</title>
        <authorList>
            <consortium name="US DOE Joint Genome Institute (JGI-PGF)"/>
            <person name="Lucas S."/>
            <person name="Copeland A."/>
            <person name="Lapidus A."/>
            <person name="Glavina del Rio T."/>
            <person name="Dalin E."/>
            <person name="Tice H."/>
            <person name="Bruce D."/>
            <person name="Goodwin L."/>
            <person name="Pitluck S."/>
            <person name="Peters L."/>
            <person name="Mikhailova N."/>
            <person name="Lu M."/>
            <person name="Kyrpides N."/>
            <person name="Mavromatis K."/>
            <person name="Ivanova N."/>
            <person name="Markowitz V."/>
            <person name="Cheng J.-F."/>
            <person name="Hugenholtz P."/>
            <person name="Woyke T."/>
            <person name="Wu D."/>
            <person name="Wirth R."/>
            <person name="Brambilla E.-M."/>
            <person name="Klenk H.-P."/>
            <person name="Eisen J.A."/>
        </authorList>
    </citation>
    <scope>NUCLEOTIDE SEQUENCE [LARGE SCALE GENOMIC DNA]</scope>
    <source>
        <strain evidence="3 4">DSM 2279</strain>
    </source>
</reference>
<evidence type="ECO:0000313" key="4">
    <source>
        <dbReference type="Proteomes" id="UP000005741"/>
    </source>
</evidence>
<dbReference type="InterPro" id="IPR016300">
    <property type="entry name" value="ATPase_ArsA/GET3"/>
</dbReference>
<dbReference type="PANTHER" id="PTHR10803">
    <property type="entry name" value="ARSENICAL PUMP-DRIVING ATPASE ARSENITE-TRANSLOCATING ATPASE"/>
    <property type="match status" value="1"/>
</dbReference>
<protein>
    <submittedName>
        <fullName evidence="3">Arsenite efflux ATP-binding protein ArsA</fullName>
    </submittedName>
</protein>
<dbReference type="EMBL" id="CM001436">
    <property type="protein sequence ID" value="EHQ36331.1"/>
    <property type="molecule type" value="Genomic_DNA"/>
</dbReference>
<dbReference type="PANTHER" id="PTHR10803:SF3">
    <property type="entry name" value="ATPASE GET3"/>
    <property type="match status" value="1"/>
</dbReference>
<dbReference type="STRING" id="937775.Metlim_2273"/>
<sequence length="610" mass="68538">MIRDFVTPRPGTSRFIFFSGKGGVGKSTMSCATAVWLARNGYRTLLVTTDPAPNLSDIFGQKIGHRITEINGVENLSAIEINPDAASQEYRDRIIAPLKGLLDEQNVKGIQEQLKSPCIEEVAAFDKFIEFMDKPEYDVVVFDTAPTGHTLRLLELPSGWSSELEKGGATCIGPSASLQSAKVKYEKAIAALQDEAKTSFVFVLKPERLSIFETKRSVKELEQLGIKTSFLVINGVLPEEVVTDEFFRMRWDQEQEIVEEINREFLMEKILYPLRNTEVSGISLLEAVGEFLYEGKEEEIQTAVILEEAEVTSPVVYDKPVIDALLSPKKGTRYLFFTGKGGVGKSTIASATSVYLAERGYRTLILTTDPASHLQVIFGQPLGNEPTKINGVENLYATQIDQRNAWEEYKARILDAVKDEGEETKKAVEEDLNSPCAEEMAAFEKFMSYFGVEGFDVVIFDTAPTGHTLRLLEMPSDWKGFIDLGTLTKKTSDVTRDKYAHVIDTMRDRETSTFVFVMYPEYTPIIEAWRAAEDLKNQVGIELGMVAINYLLPENYGNNSYFADRRKQQEKYVHLIRERFPVPLLGVPLFVEELNGIESLKRMSSAIYGE</sequence>
<gene>
    <name evidence="3" type="ORF">Metlim_2273</name>
</gene>
<dbReference type="InterPro" id="IPR027541">
    <property type="entry name" value="Ars_ATPase"/>
</dbReference>
<dbReference type="SUPFAM" id="SSF52540">
    <property type="entry name" value="P-loop containing nucleoside triphosphate hydrolases"/>
    <property type="match status" value="2"/>
</dbReference>
<dbReference type="Gene3D" id="3.40.50.300">
    <property type="entry name" value="P-loop containing nucleotide triphosphate hydrolases"/>
    <property type="match status" value="2"/>
</dbReference>
<dbReference type="InParanoid" id="H1Z1I4"/>
<feature type="domain" description="ArsA/GET3 Anion-transporting ATPase-like" evidence="2">
    <location>
        <begin position="14"/>
        <end position="166"/>
    </location>
</feature>
<evidence type="ECO:0000313" key="3">
    <source>
        <dbReference type="EMBL" id="EHQ36331.1"/>
    </source>
</evidence>
<organism evidence="3 4">
    <name type="scientific">Methanoplanus limicola DSM 2279</name>
    <dbReference type="NCBI Taxonomy" id="937775"/>
    <lineage>
        <taxon>Archaea</taxon>
        <taxon>Methanobacteriati</taxon>
        <taxon>Methanobacteriota</taxon>
        <taxon>Stenosarchaea group</taxon>
        <taxon>Methanomicrobia</taxon>
        <taxon>Methanomicrobiales</taxon>
        <taxon>Methanomicrobiaceae</taxon>
        <taxon>Methanoplanus</taxon>
    </lineage>
</organism>
<comment type="similarity">
    <text evidence="1">Belongs to the arsA ATPase family.</text>
</comment>
<dbReference type="HOGENOM" id="CLU_021619_0_0_2"/>
<feature type="domain" description="ArsA/GET3 Anion-transporting ATPase-like" evidence="2">
    <location>
        <begin position="495"/>
        <end position="608"/>
    </location>
</feature>
<keyword evidence="3" id="KW-0067">ATP-binding</keyword>
<dbReference type="InterPro" id="IPR027417">
    <property type="entry name" value="P-loop_NTPase"/>
</dbReference>
<dbReference type="Pfam" id="PF02374">
    <property type="entry name" value="ArsA_ATPase"/>
    <property type="match status" value="4"/>
</dbReference>
<dbReference type="GO" id="GO:0016887">
    <property type="term" value="F:ATP hydrolysis activity"/>
    <property type="evidence" value="ECO:0007669"/>
    <property type="project" value="InterPro"/>
</dbReference>
<name>H1Z1I4_9EURY</name>
<dbReference type="GO" id="GO:0005524">
    <property type="term" value="F:ATP binding"/>
    <property type="evidence" value="ECO:0007669"/>
    <property type="project" value="UniProtKB-KW"/>
</dbReference>
<dbReference type="GO" id="GO:0015446">
    <property type="term" value="F:ATPase-coupled arsenite transmembrane transporter activity"/>
    <property type="evidence" value="ECO:0007669"/>
    <property type="project" value="InterPro"/>
</dbReference>
<feature type="domain" description="ArsA/GET3 Anion-transporting ATPase-like" evidence="2">
    <location>
        <begin position="332"/>
        <end position="489"/>
    </location>
</feature>
<dbReference type="InterPro" id="IPR025723">
    <property type="entry name" value="ArsA/GET3_ATPase-like"/>
</dbReference>
<keyword evidence="3" id="KW-0547">Nucleotide-binding</keyword>
<keyword evidence="4" id="KW-1185">Reference proteome</keyword>
<dbReference type="NCBIfam" id="NF041417">
    <property type="entry name" value="ArsA_halo"/>
    <property type="match status" value="1"/>
</dbReference>
<accession>H1Z1I4</accession>
<evidence type="ECO:0000259" key="2">
    <source>
        <dbReference type="Pfam" id="PF02374"/>
    </source>
</evidence>
<dbReference type="CDD" id="cd02035">
    <property type="entry name" value="ArsA"/>
    <property type="match status" value="2"/>
</dbReference>
<proteinExistence type="inferred from homology"/>
<dbReference type="Proteomes" id="UP000005741">
    <property type="component" value="Chromosome"/>
</dbReference>
<dbReference type="PIRSF" id="PIRSF001327">
    <property type="entry name" value="Arsenical_pump-driving_ATPase"/>
    <property type="match status" value="1"/>
</dbReference>
<dbReference type="NCBIfam" id="TIGR00345">
    <property type="entry name" value="GET3_arsA_TRC40"/>
    <property type="match status" value="2"/>
</dbReference>
<evidence type="ECO:0000256" key="1">
    <source>
        <dbReference type="ARBA" id="ARBA00011040"/>
    </source>
</evidence>
<dbReference type="OrthoDB" id="144982at2157"/>